<accession>A0A417Y8E2</accession>
<dbReference type="SUPFAM" id="SSF54826">
    <property type="entry name" value="Enolase N-terminal domain-like"/>
    <property type="match status" value="1"/>
</dbReference>
<feature type="domain" description="Mandelate racemase/muconate lactonizing enzyme C-terminal" evidence="2">
    <location>
        <begin position="139"/>
        <end position="244"/>
    </location>
</feature>
<keyword evidence="1 3" id="KW-0456">Lyase</keyword>
<comment type="caution">
    <text evidence="3">The sequence shown here is derived from an EMBL/GenBank/DDBJ whole genome shotgun (WGS) entry which is preliminary data.</text>
</comment>
<organism evidence="3 4">
    <name type="scientific">Nocardioides immobilis</name>
    <dbReference type="NCBI Taxonomy" id="2049295"/>
    <lineage>
        <taxon>Bacteria</taxon>
        <taxon>Bacillati</taxon>
        <taxon>Actinomycetota</taxon>
        <taxon>Actinomycetes</taxon>
        <taxon>Propionibacteriales</taxon>
        <taxon>Nocardioidaceae</taxon>
        <taxon>Nocardioides</taxon>
    </lineage>
</organism>
<dbReference type="Pfam" id="PF02746">
    <property type="entry name" value="MR_MLE_N"/>
    <property type="match status" value="1"/>
</dbReference>
<dbReference type="AlphaFoldDB" id="A0A417Y8E2"/>
<dbReference type="InterPro" id="IPR034593">
    <property type="entry name" value="DgoD-like"/>
</dbReference>
<dbReference type="PANTHER" id="PTHR48080:SF2">
    <property type="entry name" value="D-GALACTONATE DEHYDRATASE"/>
    <property type="match status" value="1"/>
</dbReference>
<evidence type="ECO:0000259" key="2">
    <source>
        <dbReference type="SMART" id="SM00922"/>
    </source>
</evidence>
<proteinExistence type="predicted"/>
<dbReference type="EC" id="4.2.1.6" evidence="3"/>
<dbReference type="PANTHER" id="PTHR48080">
    <property type="entry name" value="D-GALACTONATE DEHYDRATASE-RELATED"/>
    <property type="match status" value="1"/>
</dbReference>
<dbReference type="InterPro" id="IPR036849">
    <property type="entry name" value="Enolase-like_C_sf"/>
</dbReference>
<reference evidence="3 4" key="1">
    <citation type="submission" date="2018-09" db="EMBL/GenBank/DDBJ databases">
        <title>Genome sequencing of Nocardioides immobilis CCTCC AB 2017083 for comparison to Nocardioides silvaticus.</title>
        <authorList>
            <person name="Li C."/>
            <person name="Wang G."/>
        </authorList>
    </citation>
    <scope>NUCLEOTIDE SEQUENCE [LARGE SCALE GENOMIC DNA]</scope>
    <source>
        <strain evidence="3 4">CCTCC AB 2017083</strain>
    </source>
</reference>
<dbReference type="SFLD" id="SFLDS00001">
    <property type="entry name" value="Enolase"/>
    <property type="match status" value="1"/>
</dbReference>
<dbReference type="Pfam" id="PF13378">
    <property type="entry name" value="MR_MLE_C"/>
    <property type="match status" value="1"/>
</dbReference>
<dbReference type="Gene3D" id="3.20.20.120">
    <property type="entry name" value="Enolase-like C-terminal domain"/>
    <property type="match status" value="1"/>
</dbReference>
<dbReference type="OrthoDB" id="5168231at2"/>
<evidence type="ECO:0000313" key="4">
    <source>
        <dbReference type="Proteomes" id="UP000283644"/>
    </source>
</evidence>
<dbReference type="SFLD" id="SFLDG00179">
    <property type="entry name" value="mandelate_racemase"/>
    <property type="match status" value="1"/>
</dbReference>
<dbReference type="Gene3D" id="3.30.390.10">
    <property type="entry name" value="Enolase-like, N-terminal domain"/>
    <property type="match status" value="1"/>
</dbReference>
<dbReference type="NCBIfam" id="NF010624">
    <property type="entry name" value="PRK14017.1"/>
    <property type="match status" value="1"/>
</dbReference>
<dbReference type="SUPFAM" id="SSF51604">
    <property type="entry name" value="Enolase C-terminal domain-like"/>
    <property type="match status" value="1"/>
</dbReference>
<sequence length="388" mass="41800">MVRIRAVETLIVNAKLRNWVFVKVLTDEPGLYGWGEATLEWKTRAVAGAVEDLSQLLIGRDPLDTERLWQLMNRGQFFQGGAVTMSALSGIDQALWDIKGRFLGTPCWQLLGGLARNRVRMYDHLGGGDASVVYGAASGDNFAQAALESVAEGFTALKILAVPMGLALPTADGIRRAAETMASVRSAVGPDVQIMVDLHGRTTPAGAIAYGHALAEYDPWFFEEPCQPGNPETLADVARALPFAVATGERLISLQEFRDHLAARSCAVLQPDVCHVGGPTAVRKIAAMAETWNVPLAPHNPLGPIATVVNQHIGFATPNFLIQEVMRADVPWREDVLQGILPIIDGHVFPPTAPGWGIEIDETAAVSHGYQPEPLIDVDGPDGALLDW</sequence>
<dbReference type="SMART" id="SM00922">
    <property type="entry name" value="MR_MLE"/>
    <property type="match status" value="1"/>
</dbReference>
<dbReference type="InterPro" id="IPR029017">
    <property type="entry name" value="Enolase-like_N"/>
</dbReference>
<protein>
    <submittedName>
        <fullName evidence="3">Galactonate dehydratase</fullName>
        <ecNumber evidence="3">4.2.1.6</ecNumber>
    </submittedName>
</protein>
<dbReference type="InterPro" id="IPR029065">
    <property type="entry name" value="Enolase_C-like"/>
</dbReference>
<dbReference type="InterPro" id="IPR013342">
    <property type="entry name" value="Mandelate_racemase_C"/>
</dbReference>
<gene>
    <name evidence="3" type="ORF">D0Z08_00840</name>
</gene>
<name>A0A417Y8E2_9ACTN</name>
<dbReference type="GO" id="GO:0008869">
    <property type="term" value="F:galactonate dehydratase activity"/>
    <property type="evidence" value="ECO:0007669"/>
    <property type="project" value="UniProtKB-EC"/>
</dbReference>
<dbReference type="RefSeq" id="WP_118921729.1">
    <property type="nucleotide sequence ID" value="NZ_QXGH01000007.1"/>
</dbReference>
<evidence type="ECO:0000313" key="3">
    <source>
        <dbReference type="EMBL" id="RHW29038.1"/>
    </source>
</evidence>
<evidence type="ECO:0000256" key="1">
    <source>
        <dbReference type="ARBA" id="ARBA00023239"/>
    </source>
</evidence>
<dbReference type="Proteomes" id="UP000283644">
    <property type="component" value="Unassembled WGS sequence"/>
</dbReference>
<keyword evidence="4" id="KW-1185">Reference proteome</keyword>
<dbReference type="InterPro" id="IPR013341">
    <property type="entry name" value="Mandelate_racemase_N_dom"/>
</dbReference>
<dbReference type="EMBL" id="QXGH01000007">
    <property type="protein sequence ID" value="RHW29038.1"/>
    <property type="molecule type" value="Genomic_DNA"/>
</dbReference>